<feature type="non-terminal residue" evidence="3">
    <location>
        <position position="386"/>
    </location>
</feature>
<gene>
    <name evidence="3" type="ORF">Agub_g13198</name>
</gene>
<evidence type="ECO:0000313" key="3">
    <source>
        <dbReference type="EMBL" id="GFR50909.1"/>
    </source>
</evidence>
<feature type="region of interest" description="Disordered" evidence="1">
    <location>
        <begin position="1"/>
        <end position="102"/>
    </location>
</feature>
<reference evidence="3 4" key="1">
    <citation type="journal article" date="2021" name="Sci. Rep.">
        <title>Genome sequencing of the multicellular alga Astrephomene provides insights into convergent evolution of germ-soma differentiation.</title>
        <authorList>
            <person name="Yamashita S."/>
            <person name="Yamamoto K."/>
            <person name="Matsuzaki R."/>
            <person name="Suzuki S."/>
            <person name="Yamaguchi H."/>
            <person name="Hirooka S."/>
            <person name="Minakuchi Y."/>
            <person name="Miyagishima S."/>
            <person name="Kawachi M."/>
            <person name="Toyoda A."/>
            <person name="Nozaki H."/>
        </authorList>
    </citation>
    <scope>NUCLEOTIDE SEQUENCE [LARGE SCALE GENOMIC DNA]</scope>
    <source>
        <strain evidence="3 4">NIES-4017</strain>
    </source>
</reference>
<feature type="compositionally biased region" description="Low complexity" evidence="1">
    <location>
        <begin position="46"/>
        <end position="93"/>
    </location>
</feature>
<evidence type="ECO:0000256" key="1">
    <source>
        <dbReference type="SAM" id="MobiDB-lite"/>
    </source>
</evidence>
<feature type="non-terminal residue" evidence="3">
    <location>
        <position position="1"/>
    </location>
</feature>
<feature type="region of interest" description="Disordered" evidence="1">
    <location>
        <begin position="328"/>
        <end position="365"/>
    </location>
</feature>
<comment type="caution">
    <text evidence="3">The sequence shown here is derived from an EMBL/GenBank/DDBJ whole genome shotgun (WGS) entry which is preliminary data.</text>
</comment>
<name>A0AAD3DZJ5_9CHLO</name>
<dbReference type="GO" id="GO:2001070">
    <property type="term" value="F:starch binding"/>
    <property type="evidence" value="ECO:0007669"/>
    <property type="project" value="InterPro"/>
</dbReference>
<organism evidence="3 4">
    <name type="scientific">Astrephomene gubernaculifera</name>
    <dbReference type="NCBI Taxonomy" id="47775"/>
    <lineage>
        <taxon>Eukaryota</taxon>
        <taxon>Viridiplantae</taxon>
        <taxon>Chlorophyta</taxon>
        <taxon>core chlorophytes</taxon>
        <taxon>Chlorophyceae</taxon>
        <taxon>CS clade</taxon>
        <taxon>Chlamydomonadales</taxon>
        <taxon>Astrephomenaceae</taxon>
        <taxon>Astrephomene</taxon>
    </lineage>
</organism>
<dbReference type="Pfam" id="PF16760">
    <property type="entry name" value="CBM53"/>
    <property type="match status" value="1"/>
</dbReference>
<dbReference type="Proteomes" id="UP001054857">
    <property type="component" value="Unassembled WGS sequence"/>
</dbReference>
<dbReference type="EMBL" id="BMAR01000042">
    <property type="protein sequence ID" value="GFR50909.1"/>
    <property type="molecule type" value="Genomic_DNA"/>
</dbReference>
<protein>
    <recommendedName>
        <fullName evidence="2">Carbohydrate binding module family 25 domain-containing protein</fullName>
    </recommendedName>
</protein>
<evidence type="ECO:0000259" key="2">
    <source>
        <dbReference type="SMART" id="SM01066"/>
    </source>
</evidence>
<evidence type="ECO:0000313" key="4">
    <source>
        <dbReference type="Proteomes" id="UP001054857"/>
    </source>
</evidence>
<proteinExistence type="predicted"/>
<feature type="compositionally biased region" description="Low complexity" evidence="1">
    <location>
        <begin position="328"/>
        <end position="356"/>
    </location>
</feature>
<accession>A0AAD3DZJ5</accession>
<dbReference type="InterPro" id="IPR013783">
    <property type="entry name" value="Ig-like_fold"/>
</dbReference>
<feature type="compositionally biased region" description="Pro residues" evidence="1">
    <location>
        <begin position="1"/>
        <end position="17"/>
    </location>
</feature>
<dbReference type="InterPro" id="IPR005085">
    <property type="entry name" value="CBM25"/>
</dbReference>
<dbReference type="SMART" id="SM01066">
    <property type="entry name" value="CBM_25"/>
    <property type="match status" value="1"/>
</dbReference>
<feature type="domain" description="Carbohydrate binding module family 25" evidence="2">
    <location>
        <begin position="140"/>
        <end position="240"/>
    </location>
</feature>
<keyword evidence="4" id="KW-1185">Reference proteome</keyword>
<dbReference type="AlphaFoldDB" id="A0AAD3DZJ5"/>
<sequence length="386" mass="40472">SPPRPPSAGRFEPPPPALSLRRTPGRTTNTAQAALLDAREQPQQPPQQGQQQGQSHSAAAAETTATPSSSSSSSAAASAAVPEVPQQQQQAEQEQQEKERAALRAAAAAAVAASEVTPGSVVAGREHWMVITVPEQPVAGAPLRVLFNRQQSEKLRQRPHILLQYGFNHWELQPPASEPSASASPAQLAPVEGVPRGEGVDFWGATVQVPPDSYEVNFILHDGAGAYENNSGLDFTFPAAGGLTYEAWVDSAAERAVARELARREAEARAAEEARVRAHQTMLAEAEEWGRRQAEELRANLTTLQSGATTRLTRPDTGATVFRVLSLTSSGGSSGSSSSGSTATATTAAPSASAAGPPAPPRAGERLLLQYNRKAGPMGRFPVPAG</sequence>
<dbReference type="Gene3D" id="2.60.40.10">
    <property type="entry name" value="Immunoglobulins"/>
    <property type="match status" value="1"/>
</dbReference>